<feature type="domain" description="Ubiquitin-like protease family profile" evidence="9">
    <location>
        <begin position="1379"/>
        <end position="1553"/>
    </location>
</feature>
<gene>
    <name evidence="11" type="ORF">CK203_078666</name>
</gene>
<accession>A0A438C3G3</accession>
<keyword evidence="5" id="KW-0378">Hydrolase</keyword>
<evidence type="ECO:0000259" key="9">
    <source>
        <dbReference type="PROSITE" id="PS50600"/>
    </source>
</evidence>
<dbReference type="GO" id="GO:0006508">
    <property type="term" value="P:proteolysis"/>
    <property type="evidence" value="ECO:0007669"/>
    <property type="project" value="UniProtKB-KW"/>
</dbReference>
<evidence type="ECO:0000256" key="8">
    <source>
        <dbReference type="SAM" id="MobiDB-lite"/>
    </source>
</evidence>
<evidence type="ECO:0000256" key="7">
    <source>
        <dbReference type="PROSITE-ProRule" id="PRU00325"/>
    </source>
</evidence>
<dbReference type="Pfam" id="PF02902">
    <property type="entry name" value="Peptidase_C48"/>
    <property type="match status" value="1"/>
</dbReference>
<dbReference type="PROSITE" id="PS50600">
    <property type="entry name" value="ULP_PROTEASE"/>
    <property type="match status" value="1"/>
</dbReference>
<dbReference type="InterPro" id="IPR007527">
    <property type="entry name" value="Znf_SWIM"/>
</dbReference>
<name>A0A438C3G3_VITVI</name>
<dbReference type="InterPro" id="IPR038765">
    <property type="entry name" value="Papain-like_cys_pep_sf"/>
</dbReference>
<feature type="domain" description="SWIM-type" evidence="10">
    <location>
        <begin position="790"/>
        <end position="828"/>
    </location>
</feature>
<feature type="region of interest" description="Disordered" evidence="8">
    <location>
        <begin position="1159"/>
        <end position="1180"/>
    </location>
</feature>
<dbReference type="PANTHER" id="PTHR31973:SF195">
    <property type="entry name" value="MUDR FAMILY TRANSPOSASE"/>
    <property type="match status" value="1"/>
</dbReference>
<feature type="region of interest" description="Disordered" evidence="8">
    <location>
        <begin position="1218"/>
        <end position="1265"/>
    </location>
</feature>
<keyword evidence="6" id="KW-0862">Zinc</keyword>
<dbReference type="InterPro" id="IPR018289">
    <property type="entry name" value="MULE_transposase_dom"/>
</dbReference>
<comment type="similarity">
    <text evidence="1">Belongs to the peptidase C48 family.</text>
</comment>
<evidence type="ECO:0000256" key="3">
    <source>
        <dbReference type="ARBA" id="ARBA00022723"/>
    </source>
</evidence>
<evidence type="ECO:0000313" key="12">
    <source>
        <dbReference type="Proteomes" id="UP000288805"/>
    </source>
</evidence>
<keyword evidence="3" id="KW-0479">Metal-binding</keyword>
<dbReference type="GO" id="GO:0008234">
    <property type="term" value="F:cysteine-type peptidase activity"/>
    <property type="evidence" value="ECO:0007669"/>
    <property type="project" value="InterPro"/>
</dbReference>
<dbReference type="Pfam" id="PF10551">
    <property type="entry name" value="MULE"/>
    <property type="match status" value="1"/>
</dbReference>
<dbReference type="PANTHER" id="PTHR31973">
    <property type="entry name" value="POLYPROTEIN, PUTATIVE-RELATED"/>
    <property type="match status" value="1"/>
</dbReference>
<evidence type="ECO:0000256" key="4">
    <source>
        <dbReference type="ARBA" id="ARBA00022771"/>
    </source>
</evidence>
<evidence type="ECO:0000313" key="11">
    <source>
        <dbReference type="EMBL" id="RVW17792.1"/>
    </source>
</evidence>
<protein>
    <recommendedName>
        <fullName evidence="13">SWIM-type domain-containing protein</fullName>
    </recommendedName>
</protein>
<dbReference type="Gene3D" id="3.40.395.10">
    <property type="entry name" value="Adenoviral Proteinase, Chain A"/>
    <property type="match status" value="1"/>
</dbReference>
<dbReference type="Pfam" id="PF04434">
    <property type="entry name" value="SWIM"/>
    <property type="match status" value="1"/>
</dbReference>
<keyword evidence="4 7" id="KW-0863">Zinc-finger</keyword>
<dbReference type="SUPFAM" id="SSF54001">
    <property type="entry name" value="Cysteine proteinases"/>
    <property type="match status" value="1"/>
</dbReference>
<evidence type="ECO:0000256" key="1">
    <source>
        <dbReference type="ARBA" id="ARBA00005234"/>
    </source>
</evidence>
<sequence>MLNPKAPNFLERRKEWNLECVFVALGFQKLSGNITKVGSGDLMALIDPVLKHRGGASPREYELQHPAREVFELYIPEGEFVREGEVMRAASAYRLRVKKRHRNAMAVVSVASPSQTRSFPAVLQVAFTFVLHHSDHGVDGGVFHLCESIVVDDHHRIWCAINPHRGCRPVLSIEEGASLTIRLMDATNRIYCYIFVGGKLVQKNDGQWEYLGGRSKGIHIYKGMAFEDFTKKIMEKFDISLDVMKMHYTLKFNPRVIQDLEDEDDLDNVVSHSDDFANVYLVDLPSVEAIEANIPNSQLAFRDPPITFPSSNASCDPIRNTMMLSRGFASRAADTEYIPLESIRFREAILGSGHTFKNAEEFRNAIYQMSLGGRFEYKYKKNSPTHMSVKCSVDGCPWKITAHAVEGNVILRVHTYQVNHNHIAQDECSSKVKVSSKRGAVVVEDVFRTTPDYLPRQICKDFERDHGVQLTYNQAWHLKEKAKKRIYGVPRDSYTFLPWLCHRLREINPGTIAEYTSQEGHFMQLFIAHAFSIQGFIMGCRPVLAIDSCHLSGPYKGALLSAIAYDADDGMFPLALGVVSSENYEDWYWFLDKLKGVLDGKEVVIISDRHQGILRSVSELFGTGNHAYCYRHVKENFSSFFNKQTIRGKKGKEDALLLLDSIAYARLEIDYNEAFEKLVRFNENLAKWVAENNPEHWAMSKFLKKRWDKMTTNIAEAFNAWLREERHQTIYTLLLMHMDKLVAMLDSHMRDTQKWKSVVGPKTEEKLMSNIMRSGPISVLPYLGGTFKVFTGEVYLVVDMNQRTCTCMTWQMSGLPCAHVCAVIRTLRHDVYDYIDPCFHVSMQDLIYSGQFQPLPTHDMPKLCDDRGYVIDCAGNSFPACQPPHVRRPPGRPRRLRIESQFCHKRAIHCSRCNGIGARSSKVESYNNHFILLWPLRRLPPEKLDVVRDLQFGGLLHLNCKEIRHNLCTWLIAHFNVGYKRIEITSHIRYDLTAADVGLVFGLPTTGRILDIATTPSDHPFGTLNTCEERLLNLPIGEEFRRCFIYYACATLLAPTSRIDGCRNLWHTIHEDGFRNDVNWGQFVVDQLVEGIRRFKQGNSVWVHGCIIFLQLHYVMKFKIPSVHVPMTAPLLSAWSDELIKERLSAEISEFGSFGHGEAFAESSPPRTHVEDDSGPTSSNEILDKYYAAERQINSYQKGIQHQLGIMRGLIQRLDGRRKRSVHSPTAAHSGYAADEFPDSEPDSSAARYDMPTHSTEQVPDTPIRHPPIIADDEVVVLDPLPLRSMTVAPSHSIGRQRRVRRMAPNVLSPFIAQAQTRHSAIKMDLKAAAATVFDGELDPRHVISYTTPISSVSTCNKWYYPNIYGFVGSEELVSMHDTSLTRGNLASFQGDSWIGNDVVDAFCRMLQFDDESRTKLFLSPYIADMVIRSNAKYLTHDAIVARFDPYMYAFDGSYQHVTQVYLPVLFKNHWTLYVYDLHNKRIQLLDSRPGRKRSCMTGIQQKLAKVVLMLVADKKQMVAVDLNMYSFVMPDVPCQPNDNDCGVFIMKFMDNWSNGGLSKSIDVAKMKKYRLKLLGRLLLSSHNAHRHRFMAV</sequence>
<evidence type="ECO:0008006" key="13">
    <source>
        <dbReference type="Google" id="ProtNLM"/>
    </source>
</evidence>
<keyword evidence="2" id="KW-0645">Protease</keyword>
<evidence type="ECO:0000256" key="6">
    <source>
        <dbReference type="ARBA" id="ARBA00022833"/>
    </source>
</evidence>
<dbReference type="EMBL" id="QGNW01002573">
    <property type="protein sequence ID" value="RVW17792.1"/>
    <property type="molecule type" value="Genomic_DNA"/>
</dbReference>
<dbReference type="InterPro" id="IPR006564">
    <property type="entry name" value="Znf_PMZ"/>
</dbReference>
<reference evidence="11 12" key="1">
    <citation type="journal article" date="2018" name="PLoS Genet.">
        <title>Population sequencing reveals clonal diversity and ancestral inbreeding in the grapevine cultivar Chardonnay.</title>
        <authorList>
            <person name="Roach M.J."/>
            <person name="Johnson D.L."/>
            <person name="Bohlmann J."/>
            <person name="van Vuuren H.J."/>
            <person name="Jones S.J."/>
            <person name="Pretorius I.S."/>
            <person name="Schmidt S.A."/>
            <person name="Borneman A.R."/>
        </authorList>
    </citation>
    <scope>NUCLEOTIDE SEQUENCE [LARGE SCALE GENOMIC DNA]</scope>
    <source>
        <strain evidence="12">cv. Chardonnay</strain>
        <tissue evidence="11">Leaf</tissue>
    </source>
</reference>
<dbReference type="InterPro" id="IPR004332">
    <property type="entry name" value="Transposase_MuDR"/>
</dbReference>
<dbReference type="InterPro" id="IPR003653">
    <property type="entry name" value="Peptidase_C48_C"/>
</dbReference>
<dbReference type="PROSITE" id="PS50966">
    <property type="entry name" value="ZF_SWIM"/>
    <property type="match status" value="1"/>
</dbReference>
<dbReference type="GO" id="GO:0008270">
    <property type="term" value="F:zinc ion binding"/>
    <property type="evidence" value="ECO:0007669"/>
    <property type="project" value="UniProtKB-KW"/>
</dbReference>
<evidence type="ECO:0000256" key="5">
    <source>
        <dbReference type="ARBA" id="ARBA00022801"/>
    </source>
</evidence>
<evidence type="ECO:0000259" key="10">
    <source>
        <dbReference type="PROSITE" id="PS50966"/>
    </source>
</evidence>
<evidence type="ECO:0000256" key="2">
    <source>
        <dbReference type="ARBA" id="ARBA00022670"/>
    </source>
</evidence>
<comment type="caution">
    <text evidence="11">The sequence shown here is derived from an EMBL/GenBank/DDBJ whole genome shotgun (WGS) entry which is preliminary data.</text>
</comment>
<dbReference type="SMART" id="SM00575">
    <property type="entry name" value="ZnF_PMZ"/>
    <property type="match status" value="1"/>
</dbReference>
<dbReference type="Pfam" id="PF03108">
    <property type="entry name" value="DBD_Tnp_Mut"/>
    <property type="match status" value="1"/>
</dbReference>
<proteinExistence type="inferred from homology"/>
<organism evidence="11 12">
    <name type="scientific">Vitis vinifera</name>
    <name type="common">Grape</name>
    <dbReference type="NCBI Taxonomy" id="29760"/>
    <lineage>
        <taxon>Eukaryota</taxon>
        <taxon>Viridiplantae</taxon>
        <taxon>Streptophyta</taxon>
        <taxon>Embryophyta</taxon>
        <taxon>Tracheophyta</taxon>
        <taxon>Spermatophyta</taxon>
        <taxon>Magnoliopsida</taxon>
        <taxon>eudicotyledons</taxon>
        <taxon>Gunneridae</taxon>
        <taxon>Pentapetalae</taxon>
        <taxon>rosids</taxon>
        <taxon>Vitales</taxon>
        <taxon>Vitaceae</taxon>
        <taxon>Viteae</taxon>
        <taxon>Vitis</taxon>
    </lineage>
</organism>
<dbReference type="Proteomes" id="UP000288805">
    <property type="component" value="Unassembled WGS sequence"/>
</dbReference>